<dbReference type="Pfam" id="PF00534">
    <property type="entry name" value="Glycos_transf_1"/>
    <property type="match status" value="1"/>
</dbReference>
<evidence type="ECO:0000313" key="4">
    <source>
        <dbReference type="Proteomes" id="UP000305840"/>
    </source>
</evidence>
<accession>A0A4V5RBJ6</accession>
<sequence>MKNILYVHYGDDNIGGAESRLINLVESLDRNRYKPLVWSNCEPLIERLTNSEVPNHYSPFHLMLGRKQPKFNVIGWCRQVNQAITLIKQHDIDVIHINNGAPCQWMCLAAKLCKIPLVTQLHNNYRLRDRFTFGLHLSPCIVGVSYDVCEGLLDDDYPQDQLSVIYNGVAQELHQKIDLRTHLNIPASSYVFITVGPLIVSKGIDLIIQALNIASQDHDCHLVVIGEGEDRENLELLINSSGLNERVHLVGEQNNTADWLYGGADAFISGARYEAFGHVIAEAGLAKLPIIAPRIGGIPEFINHEGNGLLFSTQNPINEMTEHMLSLITQPQLGSRLGNDLYELTASSLTVIANTQRFQRLYEKIYAEPSSMSLACSLKPVLRWAFR</sequence>
<dbReference type="InterPro" id="IPR001296">
    <property type="entry name" value="Glyco_trans_1"/>
</dbReference>
<dbReference type="SUPFAM" id="SSF53756">
    <property type="entry name" value="UDP-Glycosyltransferase/glycogen phosphorylase"/>
    <property type="match status" value="1"/>
</dbReference>
<evidence type="ECO:0000259" key="1">
    <source>
        <dbReference type="Pfam" id="PF00534"/>
    </source>
</evidence>
<comment type="caution">
    <text evidence="3">The sequence shown here is derived from an EMBL/GenBank/DDBJ whole genome shotgun (WGS) entry which is preliminary data.</text>
</comment>
<dbReference type="CDD" id="cd03811">
    <property type="entry name" value="GT4_GT28_WabH-like"/>
    <property type="match status" value="1"/>
</dbReference>
<name>A0A4V5RBJ6_9VIBR</name>
<dbReference type="EMBL" id="SYVO01000022">
    <property type="protein sequence ID" value="TKG10420.1"/>
    <property type="molecule type" value="Genomic_DNA"/>
</dbReference>
<reference evidence="3 4" key="1">
    <citation type="submission" date="2019-04" db="EMBL/GenBank/DDBJ databases">
        <title>A reverse ecology approach based on a biological definition of microbial populations.</title>
        <authorList>
            <person name="Arevalo P."/>
            <person name="Vaninsberghe D."/>
            <person name="Elsherbini J."/>
            <person name="Gore J."/>
            <person name="Polz M."/>
        </authorList>
    </citation>
    <scope>NUCLEOTIDE SEQUENCE [LARGE SCALE GENOMIC DNA]</scope>
    <source>
        <strain evidence="3 4">10N.222.48.A1</strain>
    </source>
</reference>
<dbReference type="GO" id="GO:0016757">
    <property type="term" value="F:glycosyltransferase activity"/>
    <property type="evidence" value="ECO:0007669"/>
    <property type="project" value="InterPro"/>
</dbReference>
<proteinExistence type="predicted"/>
<feature type="domain" description="Glycosyltransferase subfamily 4-like N-terminal" evidence="2">
    <location>
        <begin position="14"/>
        <end position="169"/>
    </location>
</feature>
<dbReference type="Gene3D" id="3.40.50.2000">
    <property type="entry name" value="Glycogen Phosphorylase B"/>
    <property type="match status" value="2"/>
</dbReference>
<dbReference type="PANTHER" id="PTHR12526">
    <property type="entry name" value="GLYCOSYLTRANSFERASE"/>
    <property type="match status" value="1"/>
</dbReference>
<evidence type="ECO:0000313" key="3">
    <source>
        <dbReference type="EMBL" id="TKG10420.1"/>
    </source>
</evidence>
<evidence type="ECO:0000259" key="2">
    <source>
        <dbReference type="Pfam" id="PF13439"/>
    </source>
</evidence>
<feature type="domain" description="Glycosyl transferase family 1" evidence="1">
    <location>
        <begin position="179"/>
        <end position="339"/>
    </location>
</feature>
<keyword evidence="3" id="KW-0808">Transferase</keyword>
<dbReference type="Proteomes" id="UP000305840">
    <property type="component" value="Unassembled WGS sequence"/>
</dbReference>
<dbReference type="GO" id="GO:1901135">
    <property type="term" value="P:carbohydrate derivative metabolic process"/>
    <property type="evidence" value="ECO:0007669"/>
    <property type="project" value="UniProtKB-ARBA"/>
</dbReference>
<dbReference type="RefSeq" id="WP_099167287.1">
    <property type="nucleotide sequence ID" value="NZ_JAJGZO010000011.1"/>
</dbReference>
<dbReference type="AlphaFoldDB" id="A0A4V5RBJ6"/>
<protein>
    <submittedName>
        <fullName evidence="3">Glycosyltransferase</fullName>
    </submittedName>
</protein>
<organism evidence="3 4">
    <name type="scientific">Vibrio lentus</name>
    <dbReference type="NCBI Taxonomy" id="136468"/>
    <lineage>
        <taxon>Bacteria</taxon>
        <taxon>Pseudomonadati</taxon>
        <taxon>Pseudomonadota</taxon>
        <taxon>Gammaproteobacteria</taxon>
        <taxon>Vibrionales</taxon>
        <taxon>Vibrionaceae</taxon>
        <taxon>Vibrio</taxon>
    </lineage>
</organism>
<dbReference type="InterPro" id="IPR028098">
    <property type="entry name" value="Glyco_trans_4-like_N"/>
</dbReference>
<dbReference type="Pfam" id="PF13439">
    <property type="entry name" value="Glyco_transf_4"/>
    <property type="match status" value="1"/>
</dbReference>
<gene>
    <name evidence="3" type="ORF">FCV91_08210</name>
</gene>